<feature type="transmembrane region" description="Helical" evidence="6">
    <location>
        <begin position="24"/>
        <end position="43"/>
    </location>
</feature>
<dbReference type="PANTHER" id="PTHR30482:SF10">
    <property type="entry name" value="HIGH-AFFINITY BRANCHED-CHAIN AMINO ACID TRANSPORT PROTEIN BRAE"/>
    <property type="match status" value="1"/>
</dbReference>
<feature type="transmembrane region" description="Helical" evidence="6">
    <location>
        <begin position="49"/>
        <end position="69"/>
    </location>
</feature>
<dbReference type="GO" id="GO:0005886">
    <property type="term" value="C:plasma membrane"/>
    <property type="evidence" value="ECO:0007669"/>
    <property type="project" value="UniProtKB-SubCell"/>
</dbReference>
<sequence length="337" mass="36526">MTQIDTDLAMDAAAEPAPNISRRVFITVLIAACVLFPLLQVFVGGMNYYLHMLLFLFMNIAIASNWNIIGGYTGYISLGHNVFFAIGGYAGAILFAYFGISPFIAFPICGIVTMLLGFLIGSITLRASGPTFIISSIALVLLVRILLENWEYIGGTNGISLELVDLPVEYVKFPFYYLMLLLAVGSVAMSMAIRRSKFGLGLRAISQDEIKAEVAGVPTRRYKVLAFGLSGLFIGMAGALWGYYLTYLSPVIFLSILVGAKFVLMTILGGRGTVSGPVVGAIVFILANEFFVSQFGATELNIAATGLALVVVLLFFPEGIIGTLKEKDRLPKFLDWD</sequence>
<protein>
    <submittedName>
        <fullName evidence="7">High-affinity branched-chain amino acid transport system permease protein LivH</fullName>
    </submittedName>
</protein>
<keyword evidence="3 6" id="KW-0812">Transmembrane</keyword>
<dbReference type="PANTHER" id="PTHR30482">
    <property type="entry name" value="HIGH-AFFINITY BRANCHED-CHAIN AMINO ACID TRANSPORT SYSTEM PERMEASE"/>
    <property type="match status" value="1"/>
</dbReference>
<dbReference type="RefSeq" id="WP_085881238.1">
    <property type="nucleotide sequence ID" value="NZ_FWFZ01000070.1"/>
</dbReference>
<evidence type="ECO:0000256" key="5">
    <source>
        <dbReference type="ARBA" id="ARBA00023136"/>
    </source>
</evidence>
<evidence type="ECO:0000313" key="8">
    <source>
        <dbReference type="Proteomes" id="UP000193900"/>
    </source>
</evidence>
<name>A0A1Y5U0K8_9RHOB</name>
<dbReference type="InterPro" id="IPR001851">
    <property type="entry name" value="ABC_transp_permease"/>
</dbReference>
<evidence type="ECO:0000256" key="6">
    <source>
        <dbReference type="SAM" id="Phobius"/>
    </source>
</evidence>
<feature type="transmembrane region" description="Helical" evidence="6">
    <location>
        <begin position="224"/>
        <end position="245"/>
    </location>
</feature>
<proteinExistence type="predicted"/>
<evidence type="ECO:0000256" key="4">
    <source>
        <dbReference type="ARBA" id="ARBA00022989"/>
    </source>
</evidence>
<keyword evidence="8" id="KW-1185">Reference proteome</keyword>
<accession>A0A1Y5U0K8</accession>
<feature type="transmembrane region" description="Helical" evidence="6">
    <location>
        <begin position="277"/>
        <end position="296"/>
    </location>
</feature>
<evidence type="ECO:0000313" key="7">
    <source>
        <dbReference type="EMBL" id="SLN77930.1"/>
    </source>
</evidence>
<comment type="subcellular location">
    <subcellularLocation>
        <location evidence="1">Cell membrane</location>
        <topology evidence="1">Multi-pass membrane protein</topology>
    </subcellularLocation>
</comment>
<keyword evidence="2" id="KW-1003">Cell membrane</keyword>
<feature type="transmembrane region" description="Helical" evidence="6">
    <location>
        <begin position="81"/>
        <end position="98"/>
    </location>
</feature>
<dbReference type="AlphaFoldDB" id="A0A1Y5U0K8"/>
<dbReference type="CDD" id="cd06581">
    <property type="entry name" value="TM_PBP1_LivM_like"/>
    <property type="match status" value="1"/>
</dbReference>
<evidence type="ECO:0000256" key="3">
    <source>
        <dbReference type="ARBA" id="ARBA00022692"/>
    </source>
</evidence>
<dbReference type="EMBL" id="FWFZ01000070">
    <property type="protein sequence ID" value="SLN77930.1"/>
    <property type="molecule type" value="Genomic_DNA"/>
</dbReference>
<dbReference type="InterPro" id="IPR043428">
    <property type="entry name" value="LivM-like"/>
</dbReference>
<keyword evidence="4 6" id="KW-1133">Transmembrane helix</keyword>
<feature type="transmembrane region" description="Helical" evidence="6">
    <location>
        <begin position="104"/>
        <end position="125"/>
    </location>
</feature>
<gene>
    <name evidence="7" type="primary">livH_9</name>
    <name evidence="7" type="ORF">ROA7023_04580</name>
</gene>
<keyword evidence="5 6" id="KW-0472">Membrane</keyword>
<feature type="transmembrane region" description="Helical" evidence="6">
    <location>
        <begin position="132"/>
        <end position="153"/>
    </location>
</feature>
<dbReference type="Proteomes" id="UP000193900">
    <property type="component" value="Unassembled WGS sequence"/>
</dbReference>
<evidence type="ECO:0000256" key="1">
    <source>
        <dbReference type="ARBA" id="ARBA00004651"/>
    </source>
</evidence>
<feature type="transmembrane region" description="Helical" evidence="6">
    <location>
        <begin position="302"/>
        <end position="324"/>
    </location>
</feature>
<dbReference type="OrthoDB" id="9810505at2"/>
<dbReference type="GO" id="GO:0015658">
    <property type="term" value="F:branched-chain amino acid transmembrane transporter activity"/>
    <property type="evidence" value="ECO:0007669"/>
    <property type="project" value="InterPro"/>
</dbReference>
<reference evidence="7 8" key="1">
    <citation type="submission" date="2017-03" db="EMBL/GenBank/DDBJ databases">
        <authorList>
            <person name="Afonso C.L."/>
            <person name="Miller P.J."/>
            <person name="Scott M.A."/>
            <person name="Spackman E."/>
            <person name="Goraichik I."/>
            <person name="Dimitrov K.M."/>
            <person name="Suarez D.L."/>
            <person name="Swayne D.E."/>
        </authorList>
    </citation>
    <scope>NUCLEOTIDE SEQUENCE [LARGE SCALE GENOMIC DNA]</scope>
    <source>
        <strain evidence="7 8">CECT 7023</strain>
    </source>
</reference>
<feature type="transmembrane region" description="Helical" evidence="6">
    <location>
        <begin position="251"/>
        <end position="270"/>
    </location>
</feature>
<organism evidence="7 8">
    <name type="scientific">Roseisalinus antarcticus</name>
    <dbReference type="NCBI Taxonomy" id="254357"/>
    <lineage>
        <taxon>Bacteria</taxon>
        <taxon>Pseudomonadati</taxon>
        <taxon>Pseudomonadota</taxon>
        <taxon>Alphaproteobacteria</taxon>
        <taxon>Rhodobacterales</taxon>
        <taxon>Roseobacteraceae</taxon>
        <taxon>Roseisalinus</taxon>
    </lineage>
</organism>
<evidence type="ECO:0000256" key="2">
    <source>
        <dbReference type="ARBA" id="ARBA00022475"/>
    </source>
</evidence>
<dbReference type="Pfam" id="PF02653">
    <property type="entry name" value="BPD_transp_2"/>
    <property type="match status" value="1"/>
</dbReference>
<feature type="transmembrane region" description="Helical" evidence="6">
    <location>
        <begin position="173"/>
        <end position="193"/>
    </location>
</feature>